<feature type="chain" id="PRO_5047467544" evidence="1">
    <location>
        <begin position="27"/>
        <end position="167"/>
    </location>
</feature>
<feature type="signal peptide" evidence="1">
    <location>
        <begin position="1"/>
        <end position="26"/>
    </location>
</feature>
<dbReference type="Pfam" id="PF10502">
    <property type="entry name" value="Peptidase_S26"/>
    <property type="match status" value="1"/>
</dbReference>
<dbReference type="InterPro" id="IPR019533">
    <property type="entry name" value="Peptidase_S26"/>
</dbReference>
<reference evidence="3 4" key="1">
    <citation type="submission" date="2021-07" db="EMBL/GenBank/DDBJ databases">
        <title>Isolation and characterization of bacteria from a gold mining with a capacity of golden bioaccumulation.</title>
        <authorList>
            <person name="Yang X.J."/>
        </authorList>
    </citation>
    <scope>NUCLEOTIDE SEQUENCE [LARGE SCALE GENOMIC DNA]</scope>
    <source>
        <strain evidence="3 4">Au29</strain>
    </source>
</reference>
<keyword evidence="4" id="KW-1185">Reference proteome</keyword>
<organism evidence="3 4">
    <name type="scientific">Brevundimonas nasdae</name>
    <dbReference type="NCBI Taxonomy" id="172043"/>
    <lineage>
        <taxon>Bacteria</taxon>
        <taxon>Pseudomonadati</taxon>
        <taxon>Pseudomonadota</taxon>
        <taxon>Alphaproteobacteria</taxon>
        <taxon>Caulobacterales</taxon>
        <taxon>Caulobacteraceae</taxon>
        <taxon>Brevundimonas</taxon>
    </lineage>
</organism>
<dbReference type="EMBL" id="CP080034">
    <property type="protein sequence ID" value="QYC09328.1"/>
    <property type="molecule type" value="Genomic_DNA"/>
</dbReference>
<dbReference type="Proteomes" id="UP000824334">
    <property type="component" value="Chromosome"/>
</dbReference>
<sequence>MTRASRLIQWTVAPGAGLVLLGAATAHTPTPALVNESPSLPAGFYVRLPLALPERGAVVAIRQPDVVRPYLARRGMPSSVRLIKRVAATGGDLVCSDGRWLIGPFRTEPIRSEDRAGERLPVWRGCRRLAPDERLLLGDTSTSLDSRYFGPVKLGEIDGVYREALTW</sequence>
<gene>
    <name evidence="3" type="ORF">KWG56_12000</name>
</gene>
<keyword evidence="1" id="KW-0732">Signal</keyword>
<accession>A0ABX8TGV3</accession>
<dbReference type="GeneID" id="94375996"/>
<dbReference type="RefSeq" id="WP_219354937.1">
    <property type="nucleotide sequence ID" value="NZ_CP080034.1"/>
</dbReference>
<evidence type="ECO:0000259" key="2">
    <source>
        <dbReference type="Pfam" id="PF10502"/>
    </source>
</evidence>
<proteinExistence type="predicted"/>
<name>A0ABX8TGV3_9CAUL</name>
<evidence type="ECO:0000256" key="1">
    <source>
        <dbReference type="SAM" id="SignalP"/>
    </source>
</evidence>
<evidence type="ECO:0000313" key="3">
    <source>
        <dbReference type="EMBL" id="QYC09328.1"/>
    </source>
</evidence>
<evidence type="ECO:0000313" key="4">
    <source>
        <dbReference type="Proteomes" id="UP000824334"/>
    </source>
</evidence>
<feature type="domain" description="Peptidase S26" evidence="2">
    <location>
        <begin position="33"/>
        <end position="161"/>
    </location>
</feature>
<protein>
    <submittedName>
        <fullName evidence="3">S26 family signal peptidase</fullName>
    </submittedName>
</protein>